<proteinExistence type="predicted"/>
<dbReference type="Pfam" id="PF25222">
    <property type="entry name" value="DUF7840"/>
    <property type="match status" value="1"/>
</dbReference>
<organism evidence="4 5">
    <name type="scientific">Bradymonas sediminis</name>
    <dbReference type="NCBI Taxonomy" id="1548548"/>
    <lineage>
        <taxon>Bacteria</taxon>
        <taxon>Deltaproteobacteria</taxon>
        <taxon>Bradymonadales</taxon>
        <taxon>Bradymonadaceae</taxon>
        <taxon>Bradymonas</taxon>
    </lineage>
</organism>
<dbReference type="Proteomes" id="UP000249799">
    <property type="component" value="Chromosome"/>
</dbReference>
<dbReference type="KEGG" id="bsed:DN745_18580"/>
<gene>
    <name evidence="4" type="ORF">DN745_18580</name>
</gene>
<dbReference type="OrthoDB" id="9759948at2"/>
<sequence>MTHYLGCIAAILLVISLPFSAGAQAPESERLDGPRASYLRHLQLDADRLELDQRRQWRTLMHYQSRYFGGVKSHFDSPSFFLSEDGKVDARAELQATLAAFFEPARAVPPGERYDPKNEHPQCRFRARYQWLKEVLAFDAERLPEQDCPDYKEWSKTLGAESATLIFAASYINNPASMFGHTMLRLDRRPDAGSILTSYVVSFAAEPWTTNPFIYSVLGLSGGFDAQFSVLPFYVKTHEYSSMENRDLWEYHLNFEPEEFERLIAHIWEVQGNTIDYYYLDENCSFHLLTLLEVAKPSLRLSDNFPGAVIPTDTLRQVLDASGLSDRRNFRPAQRRQMLARRAALTVEEVKLAGQLGQAAKGKAEVLAALQDAPPARQVEVLDAAIALWSFNYGSDEQADKSWKYKLLAARGGLKTTSSEVEIVAPTPPEVGHKTARVSVAGGIAGAQDGFLELGVRPALHDLLTSDVGYSPLAQIEFLDLRLRVENFDTGIADTDIILQHFDLLEIISLSPLDAWIKKWSWGVKTGFDRTYRAQCPDYGCLVYDLAVGFGGTLEFGPLALYSLLDGEVALGSTFENNVRLSAGPRVGGLLALGSLARVHLEGRYRYPFLGEERWMNPIPWQGTAQPPWSARVTVSFQISRNFEARLNAVEGRRRAEAGASFHVYW</sequence>
<reference evidence="4 5" key="1">
    <citation type="submission" date="2018-06" db="EMBL/GenBank/DDBJ databases">
        <title>Lujinxingia sediminis gen. nov. sp. nov., a new facultative anaerobic member of the class Deltaproteobacteria, and proposal of Lujinxingaceae fam. nov.</title>
        <authorList>
            <person name="Guo L.-Y."/>
            <person name="Li C.-M."/>
            <person name="Wang S."/>
            <person name="Du Z.-J."/>
        </authorList>
    </citation>
    <scope>NUCLEOTIDE SEQUENCE [LARGE SCALE GENOMIC DNA]</scope>
    <source>
        <strain evidence="4 5">FA350</strain>
    </source>
</reference>
<dbReference type="Pfam" id="PF25225">
    <property type="entry name" value="DUF7843"/>
    <property type="match status" value="1"/>
</dbReference>
<feature type="domain" description="DUF7843" evidence="3">
    <location>
        <begin position="50"/>
        <end position="134"/>
    </location>
</feature>
<evidence type="ECO:0000259" key="1">
    <source>
        <dbReference type="Pfam" id="PF13387"/>
    </source>
</evidence>
<dbReference type="Pfam" id="PF13387">
    <property type="entry name" value="Lnb_N"/>
    <property type="match status" value="1"/>
</dbReference>
<keyword evidence="5" id="KW-1185">Reference proteome</keyword>
<feature type="domain" description="DUF7840" evidence="2">
    <location>
        <begin position="426"/>
        <end position="651"/>
    </location>
</feature>
<dbReference type="InterPro" id="IPR057162">
    <property type="entry name" value="DUF7840"/>
</dbReference>
<evidence type="ECO:0000259" key="3">
    <source>
        <dbReference type="Pfam" id="PF25225"/>
    </source>
</evidence>
<dbReference type="EMBL" id="CP030032">
    <property type="protein sequence ID" value="AWV91222.1"/>
    <property type="molecule type" value="Genomic_DNA"/>
</dbReference>
<evidence type="ECO:0000313" key="4">
    <source>
        <dbReference type="EMBL" id="AWV91222.1"/>
    </source>
</evidence>
<name>A0A2Z4FQQ0_9DELT</name>
<dbReference type="InterPro" id="IPR057165">
    <property type="entry name" value="DUF7843"/>
</dbReference>
<dbReference type="InterPro" id="IPR025178">
    <property type="entry name" value="Lnb_N"/>
</dbReference>
<feature type="domain" description="Lnb N-terminal periplasmic" evidence="1">
    <location>
        <begin position="151"/>
        <end position="320"/>
    </location>
</feature>
<evidence type="ECO:0000313" key="5">
    <source>
        <dbReference type="Proteomes" id="UP000249799"/>
    </source>
</evidence>
<dbReference type="RefSeq" id="WP_111337302.1">
    <property type="nucleotide sequence ID" value="NZ_CP030032.1"/>
</dbReference>
<evidence type="ECO:0000259" key="2">
    <source>
        <dbReference type="Pfam" id="PF25222"/>
    </source>
</evidence>
<protein>
    <submittedName>
        <fullName evidence="4">Uncharacterized protein</fullName>
    </submittedName>
</protein>
<accession>A0A2Z4FQQ0</accession>
<dbReference type="AlphaFoldDB" id="A0A2Z4FQQ0"/>